<evidence type="ECO:0000313" key="3">
    <source>
        <dbReference type="Proteomes" id="UP000272400"/>
    </source>
</evidence>
<proteinExistence type="predicted"/>
<organism evidence="2 3">
    <name type="scientific">Actinocorallia herbida</name>
    <dbReference type="NCBI Taxonomy" id="58109"/>
    <lineage>
        <taxon>Bacteria</taxon>
        <taxon>Bacillati</taxon>
        <taxon>Actinomycetota</taxon>
        <taxon>Actinomycetes</taxon>
        <taxon>Streptosporangiales</taxon>
        <taxon>Thermomonosporaceae</taxon>
        <taxon>Actinocorallia</taxon>
    </lineage>
</organism>
<dbReference type="InterPro" id="IPR017853">
    <property type="entry name" value="GH"/>
</dbReference>
<name>A0A3N1CYM8_9ACTN</name>
<evidence type="ECO:0008006" key="4">
    <source>
        <dbReference type="Google" id="ProtNLM"/>
    </source>
</evidence>
<accession>A0A3N1CYM8</accession>
<dbReference type="Proteomes" id="UP000272400">
    <property type="component" value="Unassembled WGS sequence"/>
</dbReference>
<dbReference type="CDD" id="cd06543">
    <property type="entry name" value="GH18_PF-ChiA-like"/>
    <property type="match status" value="1"/>
</dbReference>
<dbReference type="SUPFAM" id="SSF51445">
    <property type="entry name" value="(Trans)glycosidases"/>
    <property type="match status" value="1"/>
</dbReference>
<feature type="region of interest" description="Disordered" evidence="1">
    <location>
        <begin position="31"/>
        <end position="50"/>
    </location>
</feature>
<dbReference type="PANTHER" id="PTHR42976:SF1">
    <property type="entry name" value="GH18 DOMAIN-CONTAINING PROTEIN-RELATED"/>
    <property type="match status" value="1"/>
</dbReference>
<evidence type="ECO:0000256" key="1">
    <source>
        <dbReference type="SAM" id="MobiDB-lite"/>
    </source>
</evidence>
<reference evidence="2 3" key="1">
    <citation type="submission" date="2018-11" db="EMBL/GenBank/DDBJ databases">
        <title>Sequencing the genomes of 1000 actinobacteria strains.</title>
        <authorList>
            <person name="Klenk H.-P."/>
        </authorList>
    </citation>
    <scope>NUCLEOTIDE SEQUENCE [LARGE SCALE GENOMIC DNA]</scope>
    <source>
        <strain evidence="2 3">DSM 44254</strain>
    </source>
</reference>
<comment type="caution">
    <text evidence="2">The sequence shown here is derived from an EMBL/GenBank/DDBJ whole genome shotgun (WGS) entry which is preliminary data.</text>
</comment>
<dbReference type="RefSeq" id="WP_123665796.1">
    <property type="nucleotide sequence ID" value="NZ_RJKE01000001.1"/>
</dbReference>
<dbReference type="EMBL" id="RJKE01000001">
    <property type="protein sequence ID" value="ROO86394.1"/>
    <property type="molecule type" value="Genomic_DNA"/>
</dbReference>
<protein>
    <recommendedName>
        <fullName evidence="4">Glycosyl hydrolase family 18 (Putative chitinase)</fullName>
    </recommendedName>
</protein>
<sequence length="345" mass="35932">MKGVHLGIGIAAGVAAGALCVGVLAAVGDEEPAPPPTSPTTTAAQDTGPGAAPIASAPYLHLGWGRPPQPHKVMDATGITAFTLAFALSGGGCAPAFDGKRPLRGGPEAETAQAIKDAGGQVHVSFGGWSGRKLGPRCATPEAYAGAVQKVIDALAPTALDFDIENDDELGNAAVQDRILKALKIIKADNPDIALIITTSTDKKGLDKWGQRLLERAAALDAPVDNYTVMPFNFGGSSDMYADTVAAAENLKDRLMAVHGWDAATAYRMTGVSGMNGVSDDGEITTPQTWTRLRDWASARGLGRLSFWSVNRDRPCPSGGDPVTDCSGTEQHPWEFGKITAGFRQ</sequence>
<dbReference type="PANTHER" id="PTHR42976">
    <property type="entry name" value="BIFUNCTIONAL CHITINASE/LYSOZYME-RELATED"/>
    <property type="match status" value="1"/>
</dbReference>
<gene>
    <name evidence="2" type="ORF">EDD29_3959</name>
</gene>
<dbReference type="Gene3D" id="3.20.20.80">
    <property type="entry name" value="Glycosidases"/>
    <property type="match status" value="1"/>
</dbReference>
<evidence type="ECO:0000313" key="2">
    <source>
        <dbReference type="EMBL" id="ROO86394.1"/>
    </source>
</evidence>
<dbReference type="InterPro" id="IPR052750">
    <property type="entry name" value="GH18_Chitinase"/>
</dbReference>
<keyword evidence="3" id="KW-1185">Reference proteome</keyword>
<dbReference type="AlphaFoldDB" id="A0A3N1CYM8"/>
<dbReference type="OrthoDB" id="99456at2"/>